<keyword evidence="2" id="KW-0808">Transferase</keyword>
<dbReference type="Gene3D" id="3.40.630.30">
    <property type="match status" value="1"/>
</dbReference>
<dbReference type="PANTHER" id="PTHR43415">
    <property type="entry name" value="SPERMIDINE N(1)-ACETYLTRANSFERASE"/>
    <property type="match status" value="1"/>
</dbReference>
<dbReference type="InterPro" id="IPR000182">
    <property type="entry name" value="GNAT_dom"/>
</dbReference>
<gene>
    <name evidence="2" type="ORF">D7I46_03655</name>
</gene>
<dbReference type="KEGG" id="lact:D7I46_03655"/>
<dbReference type="PROSITE" id="PS51186">
    <property type="entry name" value="GNAT"/>
    <property type="match status" value="1"/>
</dbReference>
<keyword evidence="3" id="KW-1185">Reference proteome</keyword>
<proteinExistence type="predicted"/>
<evidence type="ECO:0000313" key="2">
    <source>
        <dbReference type="EMBL" id="AYG00260.1"/>
    </source>
</evidence>
<dbReference type="OrthoDB" id="948250at2"/>
<reference evidence="2 3" key="1">
    <citation type="submission" date="2018-09" db="EMBL/GenBank/DDBJ databases">
        <title>Genome sequencing of strain 1JSPR-7.</title>
        <authorList>
            <person name="Heo J."/>
            <person name="Kim S.-J."/>
            <person name="Kwon S.-W."/>
        </authorList>
    </citation>
    <scope>NUCLEOTIDE SEQUENCE [LARGE SCALE GENOMIC DNA]</scope>
    <source>
        <strain evidence="2 3">1JSPR-7</strain>
    </source>
</reference>
<evidence type="ECO:0000259" key="1">
    <source>
        <dbReference type="PROSITE" id="PS51186"/>
    </source>
</evidence>
<evidence type="ECO:0000313" key="3">
    <source>
        <dbReference type="Proteomes" id="UP000269374"/>
    </source>
</evidence>
<dbReference type="Pfam" id="PF00583">
    <property type="entry name" value="Acetyltransf_1"/>
    <property type="match status" value="1"/>
</dbReference>
<accession>A0A387BHA9</accession>
<dbReference type="SUPFAM" id="SSF55729">
    <property type="entry name" value="Acyl-CoA N-acyltransferases (Nat)"/>
    <property type="match status" value="1"/>
</dbReference>
<protein>
    <submittedName>
        <fullName evidence="2">GNAT family N-acetyltransferase</fullName>
    </submittedName>
</protein>
<dbReference type="AlphaFoldDB" id="A0A387BHA9"/>
<organism evidence="2 3">
    <name type="scientific">Lactococcus allomyrinae</name>
    <dbReference type="NCBI Taxonomy" id="2419773"/>
    <lineage>
        <taxon>Bacteria</taxon>
        <taxon>Bacillati</taxon>
        <taxon>Bacillota</taxon>
        <taxon>Bacilli</taxon>
        <taxon>Lactobacillales</taxon>
        <taxon>Streptococcaceae</taxon>
        <taxon>Lactococcus</taxon>
    </lineage>
</organism>
<dbReference type="EMBL" id="CP032627">
    <property type="protein sequence ID" value="AYG00260.1"/>
    <property type="molecule type" value="Genomic_DNA"/>
</dbReference>
<dbReference type="GO" id="GO:0016747">
    <property type="term" value="F:acyltransferase activity, transferring groups other than amino-acyl groups"/>
    <property type="evidence" value="ECO:0007669"/>
    <property type="project" value="InterPro"/>
</dbReference>
<dbReference type="InterPro" id="IPR016181">
    <property type="entry name" value="Acyl_CoA_acyltransferase"/>
</dbReference>
<name>A0A387BHA9_9LACT</name>
<dbReference type="Proteomes" id="UP000269374">
    <property type="component" value="Chromosome"/>
</dbReference>
<dbReference type="PANTHER" id="PTHR43415:SF3">
    <property type="entry name" value="GNAT-FAMILY ACETYLTRANSFERASE"/>
    <property type="match status" value="1"/>
</dbReference>
<feature type="domain" description="N-acetyltransferase" evidence="1">
    <location>
        <begin position="1"/>
        <end position="161"/>
    </location>
</feature>
<sequence length="161" mass="18719">MRIRAIDISDAQIFWELKKQLDTETKFMMLEPDERKFVFGETIGEIARMDYLIGAEVDGKLVGYLSAKCGKANRIKQTAYIVVGVLENFQYQGLGGRFFDELDEWAKEKKLKRLELTVMSRNTTAIALYQKHGFAIEGVRRQSMCVDDEFIDEFYMSKIFE</sequence>
<dbReference type="CDD" id="cd04301">
    <property type="entry name" value="NAT_SF"/>
    <property type="match status" value="1"/>
</dbReference>
<dbReference type="RefSeq" id="WP_120771648.1">
    <property type="nucleotide sequence ID" value="NZ_CP032627.1"/>
</dbReference>